<accession>A0ACC0XMG1</accession>
<name>A0ACC0XMG1_9ROSI</name>
<reference evidence="2" key="1">
    <citation type="journal article" date="2023" name="G3 (Bethesda)">
        <title>Genome assembly and association tests identify interacting loci associated with vigor, precocity, and sex in interspecific pistachio rootstocks.</title>
        <authorList>
            <person name="Palmer W."/>
            <person name="Jacygrad E."/>
            <person name="Sagayaradj S."/>
            <person name="Cavanaugh K."/>
            <person name="Han R."/>
            <person name="Bertier L."/>
            <person name="Beede B."/>
            <person name="Kafkas S."/>
            <person name="Golino D."/>
            <person name="Preece J."/>
            <person name="Michelmore R."/>
        </authorList>
    </citation>
    <scope>NUCLEOTIDE SEQUENCE [LARGE SCALE GENOMIC DNA]</scope>
</reference>
<proteinExistence type="predicted"/>
<evidence type="ECO:0000313" key="1">
    <source>
        <dbReference type="EMBL" id="KAJ0018788.1"/>
    </source>
</evidence>
<comment type="caution">
    <text evidence="1">The sequence shown here is derived from an EMBL/GenBank/DDBJ whole genome shotgun (WGS) entry which is preliminary data.</text>
</comment>
<dbReference type="Proteomes" id="UP001163603">
    <property type="component" value="Chromosome 12"/>
</dbReference>
<protein>
    <submittedName>
        <fullName evidence="1">Uncharacterized protein</fullName>
    </submittedName>
</protein>
<evidence type="ECO:0000313" key="2">
    <source>
        <dbReference type="Proteomes" id="UP001163603"/>
    </source>
</evidence>
<gene>
    <name evidence="1" type="ORF">Pint_10160</name>
</gene>
<keyword evidence="2" id="KW-1185">Reference proteome</keyword>
<dbReference type="EMBL" id="CM047747">
    <property type="protein sequence ID" value="KAJ0018788.1"/>
    <property type="molecule type" value="Genomic_DNA"/>
</dbReference>
<sequence>MASAIKLAWAAIVLMFISNLQQCVIGAPQVPCYFIFGDSLADDGNNNALPALAKANYAPYGIDFPKGPTGRFTNDSATRYLNKCLYTVGIGNNDYLNNYFLPQYYGTSRLYNPSQYARVLVREYAKQLRILLDNGATKIALFGLGSIGCIPYATTSFPVNSSTGCVENFNHAAQLFNDNLKSLVDELNTNSTNAKFIYVNVSGITPNVSGFTVFNSGCCRVINITGLCIPFRTPCKNRSEYVFWDSFHPTQAWNQKIAPRTYNASEPSDAYPYDISHLVQS</sequence>
<organism evidence="1 2">
    <name type="scientific">Pistacia integerrima</name>
    <dbReference type="NCBI Taxonomy" id="434235"/>
    <lineage>
        <taxon>Eukaryota</taxon>
        <taxon>Viridiplantae</taxon>
        <taxon>Streptophyta</taxon>
        <taxon>Embryophyta</taxon>
        <taxon>Tracheophyta</taxon>
        <taxon>Spermatophyta</taxon>
        <taxon>Magnoliopsida</taxon>
        <taxon>eudicotyledons</taxon>
        <taxon>Gunneridae</taxon>
        <taxon>Pentapetalae</taxon>
        <taxon>rosids</taxon>
        <taxon>malvids</taxon>
        <taxon>Sapindales</taxon>
        <taxon>Anacardiaceae</taxon>
        <taxon>Pistacia</taxon>
    </lineage>
</organism>